<dbReference type="InterPro" id="IPR050381">
    <property type="entry name" value="SLX1_endonuclease"/>
</dbReference>
<accession>D8QBG6</accession>
<dbReference type="PANTHER" id="PTHR20208">
    <property type="entry name" value="STRUCTURE-SPECIFIC ENDONUCLEASE SUBUNIT SLX1"/>
    <property type="match status" value="1"/>
</dbReference>
<dbReference type="GO" id="GO:0008821">
    <property type="term" value="F:crossover junction DNA endonuclease activity"/>
    <property type="evidence" value="ECO:0007669"/>
    <property type="project" value="TreeGrafter"/>
</dbReference>
<evidence type="ECO:0000256" key="5">
    <source>
        <dbReference type="ARBA" id="ARBA00023172"/>
    </source>
</evidence>
<evidence type="ECO:0000256" key="1">
    <source>
        <dbReference type="ARBA" id="ARBA00022722"/>
    </source>
</evidence>
<evidence type="ECO:0000256" key="8">
    <source>
        <dbReference type="HAMAP-Rule" id="MF_03100"/>
    </source>
</evidence>
<comment type="caution">
    <text evidence="8">Lacks conserved residue(s) required for the propagation of feature annotation.</text>
</comment>
<evidence type="ECO:0000256" key="2">
    <source>
        <dbReference type="ARBA" id="ARBA00022759"/>
    </source>
</evidence>
<sequence length="657" mass="70840">MVGRRPRAARNTTQPLTSRSSLVAHTYPSFYACYLLKSIKTPNSKATYIGSTPNPPRRISRSAGNAGELTQGAWKTKRGRPWIMQLIVHGFPSKLAALQFEWAWQHPHLSRHLKDGSGQPLAAHRNKGIKNNIQTLLMMITSHPYNLWPLHVKLFTAEAEKFWGMLVKAPAYRALPRGLTATIELEGVDGKSGTRGSGRTGPVDVADTHFTSQYLAKSTAVAASATKPVCSVCGEQIVDYTSDPLTTTLCPTSGCMSTAHLMCLSQDWLAGEPDNQGLIPRGGHCRECKSYVLYGDIIRGSYRRAAGKAVVLEDEEEEALVLENDEEDGDGKEDDANGMEEEEEEDISESDGELPVAGPSRAVRGGPSLQGKRTSSPEKRTPSPLKKAVTQGKRVTRKVAVVGPDSSEGEAFDFDVSGTSDDEEAPIIPRAKPIPKTISRAAGKSKATVAGKTKATTAGRAKVSTAGKAKATTLIRPRGRPREDVRGRPRKDAADTSEGEEFDFDVSGSSDEEAAAPLRTTNKPASRVVTKPVLRAAGKPLSRAAGKPSSRAKPPSQAINEVPLIPQKRPRGRPRNAANARGLHTDSSGEAFDFDGIRGSSEEEESIPRPQRQQDMQGQSNGSTLSSPTRQIARALGALTMDSPKRKKATKYIEISD</sequence>
<dbReference type="Proteomes" id="UP000007431">
    <property type="component" value="Unassembled WGS sequence"/>
</dbReference>
<evidence type="ECO:0000256" key="9">
    <source>
        <dbReference type="SAM" id="MobiDB-lite"/>
    </source>
</evidence>
<comment type="function">
    <text evidence="8">Catalytic subunit of the SLX1-SLX4 structure-specific endonuclease that resolves DNA secondary structures generated during DNA repair and recombination. Has endonuclease activity towards branched DNA substrates, introducing single-strand cuts in duplex DNA close to junctions with ss-DNA.</text>
</comment>
<dbReference type="PANTHER" id="PTHR20208:SF10">
    <property type="entry name" value="STRUCTURE-SPECIFIC ENDONUCLEASE SUBUNIT SLX1"/>
    <property type="match status" value="1"/>
</dbReference>
<feature type="domain" description="GIY-YIG" evidence="10">
    <location>
        <begin position="29"/>
        <end position="114"/>
    </location>
</feature>
<evidence type="ECO:0000259" key="10">
    <source>
        <dbReference type="PROSITE" id="PS50164"/>
    </source>
</evidence>
<evidence type="ECO:0000313" key="12">
    <source>
        <dbReference type="Proteomes" id="UP000007431"/>
    </source>
</evidence>
<dbReference type="GO" id="GO:0033557">
    <property type="term" value="C:Slx1-Slx4 complex"/>
    <property type="evidence" value="ECO:0007669"/>
    <property type="project" value="UniProtKB-UniRule"/>
</dbReference>
<feature type="compositionally biased region" description="Polar residues" evidence="9">
    <location>
        <begin position="615"/>
        <end position="630"/>
    </location>
</feature>
<dbReference type="PROSITE" id="PS50164">
    <property type="entry name" value="GIY_YIG"/>
    <property type="match status" value="1"/>
</dbReference>
<protein>
    <recommendedName>
        <fullName evidence="10">GIY-YIG domain-containing protein</fullName>
    </recommendedName>
</protein>
<feature type="compositionally biased region" description="Basic and acidic residues" evidence="9">
    <location>
        <begin position="480"/>
        <end position="494"/>
    </location>
</feature>
<dbReference type="Gene3D" id="3.30.40.10">
    <property type="entry name" value="Zinc/RING finger domain, C3HC4 (zinc finger)"/>
    <property type="match status" value="1"/>
</dbReference>
<dbReference type="OMA" id="CVAGCAN"/>
<dbReference type="Pfam" id="PF21202">
    <property type="entry name" value="SLX1_C"/>
    <property type="match status" value="1"/>
</dbReference>
<dbReference type="eggNOG" id="KOG3005">
    <property type="taxonomic scope" value="Eukaryota"/>
</dbReference>
<keyword evidence="1 8" id="KW-0540">Nuclease</keyword>
<evidence type="ECO:0000313" key="11">
    <source>
        <dbReference type="EMBL" id="EFI94748.1"/>
    </source>
</evidence>
<dbReference type="EMBL" id="GL377309">
    <property type="protein sequence ID" value="EFI94748.1"/>
    <property type="molecule type" value="Genomic_DNA"/>
</dbReference>
<keyword evidence="7 8" id="KW-0539">Nucleus</keyword>
<feature type="compositionally biased region" description="Low complexity" evidence="9">
    <location>
        <begin position="426"/>
        <end position="462"/>
    </location>
</feature>
<keyword evidence="6 8" id="KW-0234">DNA repair</keyword>
<comment type="cofactor">
    <cofactor evidence="8">
        <name>a divalent metal cation</name>
        <dbReference type="ChEBI" id="CHEBI:60240"/>
    </cofactor>
</comment>
<evidence type="ECO:0000256" key="4">
    <source>
        <dbReference type="ARBA" id="ARBA00022801"/>
    </source>
</evidence>
<dbReference type="GO" id="GO:0017108">
    <property type="term" value="F:5'-flap endonuclease activity"/>
    <property type="evidence" value="ECO:0007669"/>
    <property type="project" value="InterPro"/>
</dbReference>
<dbReference type="InParanoid" id="D8QBG6"/>
<dbReference type="InterPro" id="IPR000305">
    <property type="entry name" value="GIY-YIG_endonuc"/>
</dbReference>
<organism evidence="12">
    <name type="scientific">Schizophyllum commune (strain H4-8 / FGSC 9210)</name>
    <name type="common">Split gill fungus</name>
    <dbReference type="NCBI Taxonomy" id="578458"/>
    <lineage>
        <taxon>Eukaryota</taxon>
        <taxon>Fungi</taxon>
        <taxon>Dikarya</taxon>
        <taxon>Basidiomycota</taxon>
        <taxon>Agaricomycotina</taxon>
        <taxon>Agaricomycetes</taxon>
        <taxon>Agaricomycetidae</taxon>
        <taxon>Agaricales</taxon>
        <taxon>Schizophyllaceae</taxon>
        <taxon>Schizophyllum</taxon>
    </lineage>
</organism>
<evidence type="ECO:0000256" key="3">
    <source>
        <dbReference type="ARBA" id="ARBA00022763"/>
    </source>
</evidence>
<evidence type="ECO:0000256" key="6">
    <source>
        <dbReference type="ARBA" id="ARBA00023204"/>
    </source>
</evidence>
<comment type="subcellular location">
    <subcellularLocation>
        <location evidence="8">Nucleus</location>
    </subcellularLocation>
</comment>
<dbReference type="GO" id="GO:0000724">
    <property type="term" value="P:double-strand break repair via homologous recombination"/>
    <property type="evidence" value="ECO:0007669"/>
    <property type="project" value="TreeGrafter"/>
</dbReference>
<dbReference type="CDD" id="cd10455">
    <property type="entry name" value="GIY-YIG_SLX1"/>
    <property type="match status" value="1"/>
</dbReference>
<dbReference type="HOGENOM" id="CLU_417466_0_0_1"/>
<gene>
    <name evidence="11" type="ORF">SCHCODRAFT_59146</name>
</gene>
<dbReference type="Pfam" id="PF01541">
    <property type="entry name" value="GIY-YIG"/>
    <property type="match status" value="1"/>
</dbReference>
<comment type="similarity">
    <text evidence="8">Belongs to the SLX1 family.</text>
</comment>
<name>D8QBG6_SCHCM</name>
<feature type="compositionally biased region" description="Acidic residues" evidence="9">
    <location>
        <begin position="495"/>
        <end position="514"/>
    </location>
</feature>
<feature type="region of interest" description="Disordered" evidence="9">
    <location>
        <begin position="320"/>
        <end position="657"/>
    </location>
</feature>
<dbReference type="Gene3D" id="3.40.1440.10">
    <property type="entry name" value="GIY-YIG endonuclease"/>
    <property type="match status" value="1"/>
</dbReference>
<dbReference type="STRING" id="578458.D8QBG6"/>
<keyword evidence="2 8" id="KW-0255">Endonuclease</keyword>
<keyword evidence="4 8" id="KW-0378">Hydrolase</keyword>
<reference evidence="11 12" key="1">
    <citation type="journal article" date="2010" name="Nat. Biotechnol.">
        <title>Genome sequence of the model mushroom Schizophyllum commune.</title>
        <authorList>
            <person name="Ohm R.A."/>
            <person name="de Jong J.F."/>
            <person name="Lugones L.G."/>
            <person name="Aerts A."/>
            <person name="Kothe E."/>
            <person name="Stajich J.E."/>
            <person name="de Vries R.P."/>
            <person name="Record E."/>
            <person name="Levasseur A."/>
            <person name="Baker S.E."/>
            <person name="Bartholomew K.A."/>
            <person name="Coutinho P.M."/>
            <person name="Erdmann S."/>
            <person name="Fowler T.J."/>
            <person name="Gathman A.C."/>
            <person name="Lombard V."/>
            <person name="Henrissat B."/>
            <person name="Knabe N."/>
            <person name="Kuees U."/>
            <person name="Lilly W.W."/>
            <person name="Lindquist E."/>
            <person name="Lucas S."/>
            <person name="Magnuson J.K."/>
            <person name="Piumi F."/>
            <person name="Raudaskoski M."/>
            <person name="Salamov A."/>
            <person name="Schmutz J."/>
            <person name="Schwarze F.W.M.R."/>
            <person name="vanKuyk P.A."/>
            <person name="Horton J.S."/>
            <person name="Grigoriev I.V."/>
            <person name="Woesten H.A.B."/>
        </authorList>
    </citation>
    <scope>NUCLEOTIDE SEQUENCE [LARGE SCALE GENOMIC DNA]</scope>
    <source>
        <strain evidence="12">H4-8 / FGSC 9210</strain>
    </source>
</reference>
<dbReference type="InterPro" id="IPR048749">
    <property type="entry name" value="SLX1_C"/>
</dbReference>
<dbReference type="InterPro" id="IPR035901">
    <property type="entry name" value="GIY-YIG_endonuc_sf"/>
</dbReference>
<dbReference type="VEuPathDB" id="FungiDB:SCHCODRAFT_02690968"/>
<dbReference type="HAMAP" id="MF_03100">
    <property type="entry name" value="Endonuc_su_Slx1"/>
    <property type="match status" value="1"/>
</dbReference>
<keyword evidence="12" id="KW-1185">Reference proteome</keyword>
<dbReference type="AlphaFoldDB" id="D8QBG6"/>
<dbReference type="InterPro" id="IPR013083">
    <property type="entry name" value="Znf_RING/FYVE/PHD"/>
</dbReference>
<keyword evidence="5 8" id="KW-0233">DNA recombination</keyword>
<feature type="compositionally biased region" description="Acidic residues" evidence="9">
    <location>
        <begin position="320"/>
        <end position="352"/>
    </location>
</feature>
<proteinExistence type="inferred from homology"/>
<dbReference type="PROSITE" id="PS51257">
    <property type="entry name" value="PROKAR_LIPOPROTEIN"/>
    <property type="match status" value="1"/>
</dbReference>
<feature type="region of interest" description="Disordered" evidence="9">
    <location>
        <begin position="47"/>
        <end position="72"/>
    </location>
</feature>
<evidence type="ECO:0000256" key="7">
    <source>
        <dbReference type="ARBA" id="ARBA00023242"/>
    </source>
</evidence>
<comment type="subunit">
    <text evidence="8">Forms a heterodimer with SLX4.</text>
</comment>
<dbReference type="InterPro" id="IPR027520">
    <property type="entry name" value="Slx1"/>
</dbReference>
<keyword evidence="3 8" id="KW-0227">DNA damage</keyword>